<name>A0A4C1T9R6_EUMVA</name>
<organism evidence="1 2">
    <name type="scientific">Eumeta variegata</name>
    <name type="common">Bagworm moth</name>
    <name type="synonym">Eumeta japonica</name>
    <dbReference type="NCBI Taxonomy" id="151549"/>
    <lineage>
        <taxon>Eukaryota</taxon>
        <taxon>Metazoa</taxon>
        <taxon>Ecdysozoa</taxon>
        <taxon>Arthropoda</taxon>
        <taxon>Hexapoda</taxon>
        <taxon>Insecta</taxon>
        <taxon>Pterygota</taxon>
        <taxon>Neoptera</taxon>
        <taxon>Endopterygota</taxon>
        <taxon>Lepidoptera</taxon>
        <taxon>Glossata</taxon>
        <taxon>Ditrysia</taxon>
        <taxon>Tineoidea</taxon>
        <taxon>Psychidae</taxon>
        <taxon>Oiketicinae</taxon>
        <taxon>Eumeta</taxon>
    </lineage>
</organism>
<accession>A0A4C1T9R6</accession>
<dbReference type="Proteomes" id="UP000299102">
    <property type="component" value="Unassembled WGS sequence"/>
</dbReference>
<gene>
    <name evidence="1" type="ORF">EVAR_5488_1</name>
</gene>
<keyword evidence="2" id="KW-1185">Reference proteome</keyword>
<protein>
    <submittedName>
        <fullName evidence="1">Uncharacterized protein</fullName>
    </submittedName>
</protein>
<evidence type="ECO:0000313" key="2">
    <source>
        <dbReference type="Proteomes" id="UP000299102"/>
    </source>
</evidence>
<reference evidence="1 2" key="1">
    <citation type="journal article" date="2019" name="Commun. Biol.">
        <title>The bagworm genome reveals a unique fibroin gene that provides high tensile strength.</title>
        <authorList>
            <person name="Kono N."/>
            <person name="Nakamura H."/>
            <person name="Ohtoshi R."/>
            <person name="Tomita M."/>
            <person name="Numata K."/>
            <person name="Arakawa K."/>
        </authorList>
    </citation>
    <scope>NUCLEOTIDE SEQUENCE [LARGE SCALE GENOMIC DNA]</scope>
</reference>
<dbReference type="AlphaFoldDB" id="A0A4C1T9R6"/>
<proteinExistence type="predicted"/>
<dbReference type="PANTHER" id="PTHR46114">
    <property type="entry name" value="APPLE DOMAIN-CONTAINING PROTEIN"/>
    <property type="match status" value="1"/>
</dbReference>
<comment type="caution">
    <text evidence="1">The sequence shown here is derived from an EMBL/GenBank/DDBJ whole genome shotgun (WGS) entry which is preliminary data.</text>
</comment>
<dbReference type="EMBL" id="BGZK01000043">
    <property type="protein sequence ID" value="GBP10915.1"/>
    <property type="molecule type" value="Genomic_DNA"/>
</dbReference>
<dbReference type="PANTHER" id="PTHR46114:SF1">
    <property type="entry name" value="ZAD DOMAIN-CONTAINING PROTEIN"/>
    <property type="match status" value="1"/>
</dbReference>
<dbReference type="OrthoDB" id="8063408at2759"/>
<evidence type="ECO:0000313" key="1">
    <source>
        <dbReference type="EMBL" id="GBP10915.1"/>
    </source>
</evidence>
<sequence length="113" mass="13908">MTTIEKCAWEEFVWSMRIFFGHRKSDGYIQHVEQLLIHFRQLKCNMSIKLYYLNSHLYYFPENFGDLSEEQGDRFHQDIRTMEERYLRYWNVNMMADYCWSTQNSTPDTPQAR</sequence>